<protein>
    <submittedName>
        <fullName evidence="2">Uncharacterized protein</fullName>
    </submittedName>
</protein>
<evidence type="ECO:0000313" key="2">
    <source>
        <dbReference type="EMBL" id="EOA86296.1"/>
    </source>
</evidence>
<evidence type="ECO:0000256" key="1">
    <source>
        <dbReference type="SAM" id="SignalP"/>
    </source>
</evidence>
<evidence type="ECO:0000313" key="3">
    <source>
        <dbReference type="Proteomes" id="UP000016935"/>
    </source>
</evidence>
<dbReference type="OrthoDB" id="10359812at2759"/>
<dbReference type="EMBL" id="KB908593">
    <property type="protein sequence ID" value="EOA86296.1"/>
    <property type="molecule type" value="Genomic_DNA"/>
</dbReference>
<reference evidence="2 3" key="2">
    <citation type="journal article" date="2013" name="PLoS Genet.">
        <title>Comparative genome structure, secondary metabolite, and effector coding capacity across Cochliobolus pathogens.</title>
        <authorList>
            <person name="Condon B.J."/>
            <person name="Leng Y."/>
            <person name="Wu D."/>
            <person name="Bushley K.E."/>
            <person name="Ohm R.A."/>
            <person name="Otillar R."/>
            <person name="Martin J."/>
            <person name="Schackwitz W."/>
            <person name="Grimwood J."/>
            <person name="MohdZainudin N."/>
            <person name="Xue C."/>
            <person name="Wang R."/>
            <person name="Manning V.A."/>
            <person name="Dhillon B."/>
            <person name="Tu Z.J."/>
            <person name="Steffenson B.J."/>
            <person name="Salamov A."/>
            <person name="Sun H."/>
            <person name="Lowry S."/>
            <person name="LaButti K."/>
            <person name="Han J."/>
            <person name="Copeland A."/>
            <person name="Lindquist E."/>
            <person name="Barry K."/>
            <person name="Schmutz J."/>
            <person name="Baker S.E."/>
            <person name="Ciuffetti L.M."/>
            <person name="Grigoriev I.V."/>
            <person name="Zhong S."/>
            <person name="Turgeon B.G."/>
        </authorList>
    </citation>
    <scope>NUCLEOTIDE SEQUENCE [LARGE SCALE GENOMIC DNA]</scope>
    <source>
        <strain evidence="3">28A</strain>
    </source>
</reference>
<keyword evidence="1" id="KW-0732">Signal</keyword>
<name>R0INE6_EXST2</name>
<dbReference type="AlphaFoldDB" id="R0INE6"/>
<keyword evidence="3" id="KW-1185">Reference proteome</keyword>
<dbReference type="HOGENOM" id="CLU_1421301_0_0_1"/>
<dbReference type="GeneID" id="19404478"/>
<feature type="chain" id="PRO_5004343639" evidence="1">
    <location>
        <begin position="19"/>
        <end position="192"/>
    </location>
</feature>
<proteinExistence type="predicted"/>
<feature type="signal peptide" evidence="1">
    <location>
        <begin position="1"/>
        <end position="18"/>
    </location>
</feature>
<gene>
    <name evidence="2" type="ORF">SETTUDRAFT_39438</name>
</gene>
<dbReference type="RefSeq" id="XP_008025901.1">
    <property type="nucleotide sequence ID" value="XM_008027710.1"/>
</dbReference>
<dbReference type="Proteomes" id="UP000016935">
    <property type="component" value="Unassembled WGS sequence"/>
</dbReference>
<sequence length="192" mass="20767">MYFVPLLVFASILWKCSSQLILGTIAVIEFTIEFMEMEAVVATAEISVEGPVVGVTESAVESEVLLQTQELEVGGSYTVRAGIPGQLGRRDVSGSFGFDNVRITDTTVSGSVDITLRPLRVNFDTTTPRVQVSVPYQAGITFGPRHGPGPSHGVSFSMHDAVVHGRGRFGIGRNSHLIWRIRSSTGRFLGSR</sequence>
<organism evidence="2 3">
    <name type="scientific">Exserohilum turcicum (strain 28A)</name>
    <name type="common">Northern leaf blight fungus</name>
    <name type="synonym">Setosphaeria turcica</name>
    <dbReference type="NCBI Taxonomy" id="671987"/>
    <lineage>
        <taxon>Eukaryota</taxon>
        <taxon>Fungi</taxon>
        <taxon>Dikarya</taxon>
        <taxon>Ascomycota</taxon>
        <taxon>Pezizomycotina</taxon>
        <taxon>Dothideomycetes</taxon>
        <taxon>Pleosporomycetidae</taxon>
        <taxon>Pleosporales</taxon>
        <taxon>Pleosporineae</taxon>
        <taxon>Pleosporaceae</taxon>
        <taxon>Exserohilum</taxon>
    </lineage>
</organism>
<reference evidence="2 3" key="1">
    <citation type="journal article" date="2012" name="PLoS Pathog.">
        <title>Diverse lifestyles and strategies of plant pathogenesis encoded in the genomes of eighteen Dothideomycetes fungi.</title>
        <authorList>
            <person name="Ohm R.A."/>
            <person name="Feau N."/>
            <person name="Henrissat B."/>
            <person name="Schoch C.L."/>
            <person name="Horwitz B.A."/>
            <person name="Barry K.W."/>
            <person name="Condon B.J."/>
            <person name="Copeland A.C."/>
            <person name="Dhillon B."/>
            <person name="Glaser F."/>
            <person name="Hesse C.N."/>
            <person name="Kosti I."/>
            <person name="LaButti K."/>
            <person name="Lindquist E.A."/>
            <person name="Lucas S."/>
            <person name="Salamov A.A."/>
            <person name="Bradshaw R.E."/>
            <person name="Ciuffetti L."/>
            <person name="Hamelin R.C."/>
            <person name="Kema G.H.J."/>
            <person name="Lawrence C."/>
            <person name="Scott J.A."/>
            <person name="Spatafora J.W."/>
            <person name="Turgeon B.G."/>
            <person name="de Wit P.J.G.M."/>
            <person name="Zhong S."/>
            <person name="Goodwin S.B."/>
            <person name="Grigoriev I.V."/>
        </authorList>
    </citation>
    <scope>NUCLEOTIDE SEQUENCE [LARGE SCALE GENOMIC DNA]</scope>
    <source>
        <strain evidence="3">28A</strain>
    </source>
</reference>
<accession>R0INE6</accession>